<dbReference type="EMBL" id="WIWP01000049">
    <property type="protein sequence ID" value="MQT27924.1"/>
    <property type="molecule type" value="Genomic_DNA"/>
</dbReference>
<dbReference type="Proteomes" id="UP000713985">
    <property type="component" value="Unassembled WGS sequence"/>
</dbReference>
<dbReference type="RefSeq" id="WP_323369431.1">
    <property type="nucleotide sequence ID" value="NZ_CAXAOS010000016.1"/>
</dbReference>
<evidence type="ECO:0008006" key="8">
    <source>
        <dbReference type="Google" id="ProtNLM"/>
    </source>
</evidence>
<protein>
    <recommendedName>
        <fullName evidence="8">SPOR domain-containing protein</fullName>
    </recommendedName>
</protein>
<reference evidence="5 6" key="1">
    <citation type="submission" date="2019-10" db="EMBL/GenBank/DDBJ databases">
        <title>Evaluation of single-gene subtyping targets for Pseudomonas.</title>
        <authorList>
            <person name="Reichler S.J."/>
            <person name="Orsi R.H."/>
            <person name="Wiedmann M."/>
            <person name="Martin N.H."/>
            <person name="Murphy S.I."/>
        </authorList>
    </citation>
    <scope>NUCLEOTIDE SEQUENCE</scope>
    <source>
        <strain evidence="1 7">FSL R10-0802</strain>
        <strain evidence="3 6">FSL R10-1594</strain>
        <strain evidence="4 5">FSL R10-1984</strain>
        <strain evidence="2">FSL R10-2339</strain>
    </source>
</reference>
<evidence type="ECO:0000313" key="4">
    <source>
        <dbReference type="EMBL" id="MQU28117.1"/>
    </source>
</evidence>
<evidence type="ECO:0000313" key="3">
    <source>
        <dbReference type="EMBL" id="MQU16354.1"/>
    </source>
</evidence>
<organism evidence="2">
    <name type="scientific">Pseudomonas helleri</name>
    <dbReference type="NCBI Taxonomy" id="1608996"/>
    <lineage>
        <taxon>Bacteria</taxon>
        <taxon>Pseudomonadati</taxon>
        <taxon>Pseudomonadota</taxon>
        <taxon>Gammaproteobacteria</taxon>
        <taxon>Pseudomonadales</taxon>
        <taxon>Pseudomonadaceae</taxon>
        <taxon>Pseudomonas</taxon>
    </lineage>
</organism>
<sequence>MRKVIVMTAILALTACGQESNDKIQQAKAASESTVAQAPVAHWALEITEGQRATITDTTGRLMEHGFTPYIYEHDGVKHFLIGPFATQAQALETQEKIKLKPKLDGIETNIIELPASKP</sequence>
<evidence type="ECO:0000313" key="1">
    <source>
        <dbReference type="EMBL" id="MQT27924.1"/>
    </source>
</evidence>
<evidence type="ECO:0000313" key="5">
    <source>
        <dbReference type="Proteomes" id="UP000437970"/>
    </source>
</evidence>
<evidence type="ECO:0000313" key="6">
    <source>
        <dbReference type="Proteomes" id="UP000443000"/>
    </source>
</evidence>
<dbReference type="Proteomes" id="UP000437970">
    <property type="component" value="Unassembled WGS sequence"/>
</dbReference>
<evidence type="ECO:0000313" key="2">
    <source>
        <dbReference type="EMBL" id="MQT82039.1"/>
    </source>
</evidence>
<dbReference type="Proteomes" id="UP000443000">
    <property type="component" value="Unassembled WGS sequence"/>
</dbReference>
<keyword evidence="7" id="KW-1185">Reference proteome</keyword>
<dbReference type="EMBL" id="WIVW01000025">
    <property type="protein sequence ID" value="MQU28117.1"/>
    <property type="molecule type" value="Genomic_DNA"/>
</dbReference>
<dbReference type="PROSITE" id="PS51257">
    <property type="entry name" value="PROKAR_LIPOPROTEIN"/>
    <property type="match status" value="1"/>
</dbReference>
<gene>
    <name evidence="3" type="ORF">GHN41_07835</name>
    <name evidence="2" type="ORF">GHN86_18510</name>
    <name evidence="1" type="ORF">GHN94_19125</name>
    <name evidence="4" type="ORF">GHO29_16695</name>
</gene>
<accession>A0A6A7Z3I2</accession>
<dbReference type="EMBL" id="WIVT01000007">
    <property type="protein sequence ID" value="MQU16354.1"/>
    <property type="molecule type" value="Genomic_DNA"/>
</dbReference>
<comment type="caution">
    <text evidence="2">The sequence shown here is derived from an EMBL/GenBank/DDBJ whole genome shotgun (WGS) entry which is preliminary data.</text>
</comment>
<dbReference type="EMBL" id="WIWC01000038">
    <property type="protein sequence ID" value="MQT82039.1"/>
    <property type="molecule type" value="Genomic_DNA"/>
</dbReference>
<name>A0A6A7Z3I2_9PSED</name>
<dbReference type="AlphaFoldDB" id="A0A6A7Z3I2"/>
<evidence type="ECO:0000313" key="7">
    <source>
        <dbReference type="Proteomes" id="UP000713985"/>
    </source>
</evidence>
<proteinExistence type="predicted"/>